<dbReference type="OrthoDB" id="9970095at2759"/>
<evidence type="ECO:0000313" key="2">
    <source>
        <dbReference type="EMBL" id="KAG0666667.1"/>
    </source>
</evidence>
<dbReference type="PANTHER" id="PTHR36423:SF2">
    <property type="entry name" value="AFR070WP"/>
    <property type="match status" value="1"/>
</dbReference>
<dbReference type="SUPFAM" id="SSF143410">
    <property type="entry name" value="DOPA-like"/>
    <property type="match status" value="1"/>
</dbReference>
<dbReference type="InterPro" id="IPR014980">
    <property type="entry name" value="DOPA_dioxygen"/>
</dbReference>
<evidence type="ECO:0000256" key="1">
    <source>
        <dbReference type="SAM" id="MobiDB-lite"/>
    </source>
</evidence>
<keyword evidence="3" id="KW-1185">Reference proteome</keyword>
<dbReference type="AlphaFoldDB" id="A0A9P6W829"/>
<evidence type="ECO:0000313" key="3">
    <source>
        <dbReference type="Proteomes" id="UP000777482"/>
    </source>
</evidence>
<dbReference type="Gene3D" id="3.30.70.1240">
    <property type="entry name" value="DOPA-like domains"/>
    <property type="match status" value="2"/>
</dbReference>
<name>A0A9P6W829_RHOMI</name>
<accession>A0A9P6W829</accession>
<dbReference type="EMBL" id="PUHQ01000004">
    <property type="protein sequence ID" value="KAG0666667.1"/>
    <property type="molecule type" value="Genomic_DNA"/>
</dbReference>
<comment type="caution">
    <text evidence="2">The sequence shown here is derived from an EMBL/GenBank/DDBJ whole genome shotgun (WGS) entry which is preliminary data.</text>
</comment>
<proteinExistence type="predicted"/>
<gene>
    <name evidence="2" type="ORF">C6P46_004333</name>
</gene>
<organism evidence="2 3">
    <name type="scientific">Rhodotorula mucilaginosa</name>
    <name type="common">Yeast</name>
    <name type="synonym">Rhodotorula rubra</name>
    <dbReference type="NCBI Taxonomy" id="5537"/>
    <lineage>
        <taxon>Eukaryota</taxon>
        <taxon>Fungi</taxon>
        <taxon>Dikarya</taxon>
        <taxon>Basidiomycota</taxon>
        <taxon>Pucciniomycotina</taxon>
        <taxon>Microbotryomycetes</taxon>
        <taxon>Sporidiobolales</taxon>
        <taxon>Sporidiobolaceae</taxon>
        <taxon>Rhodotorula</taxon>
    </lineage>
</organism>
<dbReference type="InterPro" id="IPR023389">
    <property type="entry name" value="DOPA-like_sf"/>
</dbReference>
<dbReference type="PANTHER" id="PTHR36423">
    <property type="entry name" value="AFR070WP"/>
    <property type="match status" value="1"/>
</dbReference>
<feature type="region of interest" description="Disordered" evidence="1">
    <location>
        <begin position="25"/>
        <end position="46"/>
    </location>
</feature>
<reference evidence="2 3" key="1">
    <citation type="submission" date="2020-11" db="EMBL/GenBank/DDBJ databases">
        <title>Kefir isolates.</title>
        <authorList>
            <person name="Marcisauskas S."/>
            <person name="Kim Y."/>
            <person name="Blasche S."/>
        </authorList>
    </citation>
    <scope>NUCLEOTIDE SEQUENCE [LARGE SCALE GENOMIC DNA]</scope>
    <source>
        <strain evidence="2 3">KR</strain>
    </source>
</reference>
<dbReference type="Pfam" id="PF08883">
    <property type="entry name" value="DOPA_dioxygen"/>
    <property type="match status" value="1"/>
</dbReference>
<protein>
    <submittedName>
        <fullName evidence="2">Uncharacterized protein</fullName>
    </submittedName>
</protein>
<sequence length="151" mass="17349">MANPPPATLYRDPLATLSSTAAQVPLSEERAADGKSLLNPPRDDNRLSEWYESYPEEFEESNNAFDFHVYYASAAQTEHARKLHERIRREFPEMRVYRFWDRPVGIHPNTTSSELHDHTVRATWMGPSYPLLTDVLREHEARSAPRAAAAQ</sequence>
<dbReference type="Proteomes" id="UP000777482">
    <property type="component" value="Unassembled WGS sequence"/>
</dbReference>